<comment type="caution">
    <text evidence="1">The sequence shown here is derived from an EMBL/GenBank/DDBJ whole genome shotgun (WGS) entry which is preliminary data.</text>
</comment>
<name>A0AA43UDE2_9LACT</name>
<evidence type="ECO:0000313" key="2">
    <source>
        <dbReference type="Proteomes" id="UP001171751"/>
    </source>
</evidence>
<dbReference type="AlphaFoldDB" id="A0AA43UDE2"/>
<sequence length="433" mass="50698">MIDEIVDIKRVRELMTSYYQSVTQIRQFYERPSYMGLLNVGRKELPHSSFISWLFDSATFNQNYPDSPIMHLLDIAVKRANQQDKIGDGKAISSSLSESIYGRLFSIAQTSCKREEFIIDGKTNERRRSDITIRCQIKNTEKYLNICIENKVLTKEHSSQTKAYSDYYQKEDNADWLFLFLTPLSSVELDDYFSLSKEEKCTSEMFIQINYQDLLDYVLEPLINSVDKKSQVYFILDDYINTLRYPVMEDNDKKRTIMAIGEKETKLLSDFWEGNHQLIELALEAMSCNTNLADDVREEAEKAYKSMKSLQTAKDSTRYVIIEDDQRDDNKEKGYNKVAVAKKFAEIFCEKNNGITNEVDANELIGAVLHKKTKNIFKQQANKTVNHNYEIHLMNGETLFMNTNIWGESTDYWRNLRDYLEKDNDYFRIVSLK</sequence>
<gene>
    <name evidence="1" type="ORF">Q4F26_05940</name>
</gene>
<proteinExistence type="predicted"/>
<dbReference type="Pfam" id="PF14281">
    <property type="entry name" value="PDDEXK_4"/>
    <property type="match status" value="1"/>
</dbReference>
<dbReference type="Proteomes" id="UP001171751">
    <property type="component" value="Unassembled WGS sequence"/>
</dbReference>
<dbReference type="EMBL" id="JAUNQW010000029">
    <property type="protein sequence ID" value="MDO5457873.1"/>
    <property type="molecule type" value="Genomic_DNA"/>
</dbReference>
<keyword evidence="2" id="KW-1185">Reference proteome</keyword>
<protein>
    <submittedName>
        <fullName evidence="1">PD-(D/E)XK nuclease family protein</fullName>
    </submittedName>
</protein>
<organism evidence="1 2">
    <name type="scientific">Atopococcus tabaci</name>
    <dbReference type="NCBI Taxonomy" id="269774"/>
    <lineage>
        <taxon>Bacteria</taxon>
        <taxon>Bacillati</taxon>
        <taxon>Bacillota</taxon>
        <taxon>Bacilli</taxon>
        <taxon>Lactobacillales</taxon>
        <taxon>Carnobacteriaceae</taxon>
        <taxon>Atopococcus</taxon>
    </lineage>
</organism>
<reference evidence="1" key="1">
    <citation type="submission" date="2023-07" db="EMBL/GenBank/DDBJ databases">
        <title>Between Cages and Wild: Unraveling the Impact of Captivity on Animal Microbiomes and Antimicrobial Resistance.</title>
        <authorList>
            <person name="Schmartz G.P."/>
            <person name="Rehner J."/>
            <person name="Schuff M.J."/>
            <person name="Becker S.L."/>
            <person name="Kravczyk M."/>
            <person name="Gurevich A."/>
            <person name="Francke R."/>
            <person name="Mueller R."/>
            <person name="Keller V."/>
            <person name="Keller A."/>
        </authorList>
    </citation>
    <scope>NUCLEOTIDE SEQUENCE</scope>
    <source>
        <strain evidence="1">S39M_St_73</strain>
    </source>
</reference>
<evidence type="ECO:0000313" key="1">
    <source>
        <dbReference type="EMBL" id="MDO5457873.1"/>
    </source>
</evidence>
<accession>A0AA43UDE2</accession>
<dbReference type="InterPro" id="IPR029470">
    <property type="entry name" value="PDDEXK_4"/>
</dbReference>